<dbReference type="CDD" id="cd18084">
    <property type="entry name" value="RsmE-like"/>
    <property type="match status" value="1"/>
</dbReference>
<dbReference type="RefSeq" id="WP_114835091.1">
    <property type="nucleotide sequence ID" value="NZ_LR699114.1"/>
</dbReference>
<dbReference type="InterPro" id="IPR006700">
    <property type="entry name" value="RsmE"/>
</dbReference>
<dbReference type="Pfam" id="PF04452">
    <property type="entry name" value="Methyltrans_RNA"/>
    <property type="match status" value="1"/>
</dbReference>
<dbReference type="EC" id="2.1.1.193" evidence="3 12"/>
<dbReference type="InterPro" id="IPR015947">
    <property type="entry name" value="PUA-like_sf"/>
</dbReference>
<feature type="domain" description="Ribosomal RNA small subunit methyltransferase E PUA-like" evidence="14">
    <location>
        <begin position="21"/>
        <end position="67"/>
    </location>
</feature>
<evidence type="ECO:0000259" key="14">
    <source>
        <dbReference type="Pfam" id="PF20260"/>
    </source>
</evidence>
<evidence type="ECO:0000259" key="13">
    <source>
        <dbReference type="Pfam" id="PF04452"/>
    </source>
</evidence>
<keyword evidence="16" id="KW-1185">Reference proteome</keyword>
<dbReference type="NCBIfam" id="TIGR00046">
    <property type="entry name" value="RsmE family RNA methyltransferase"/>
    <property type="match status" value="1"/>
</dbReference>
<dbReference type="InterPro" id="IPR029026">
    <property type="entry name" value="tRNA_m1G_MTases_N"/>
</dbReference>
<dbReference type="AlphaFoldDB" id="A0A370G8R1"/>
<dbReference type="NCBIfam" id="NF008692">
    <property type="entry name" value="PRK11713.1-5"/>
    <property type="match status" value="1"/>
</dbReference>
<dbReference type="Gene3D" id="3.40.1280.10">
    <property type="match status" value="1"/>
</dbReference>
<dbReference type="GO" id="GO:0005737">
    <property type="term" value="C:cytoplasm"/>
    <property type="evidence" value="ECO:0007669"/>
    <property type="project" value="UniProtKB-SubCell"/>
</dbReference>
<comment type="caution">
    <text evidence="15">The sequence shown here is derived from an EMBL/GenBank/DDBJ whole genome shotgun (WGS) entry which is preliminary data.</text>
</comment>
<dbReference type="GO" id="GO:0070475">
    <property type="term" value="P:rRNA base methylation"/>
    <property type="evidence" value="ECO:0007669"/>
    <property type="project" value="TreeGrafter"/>
</dbReference>
<dbReference type="Proteomes" id="UP000254720">
    <property type="component" value="Unassembled WGS sequence"/>
</dbReference>
<evidence type="ECO:0000256" key="5">
    <source>
        <dbReference type="ARBA" id="ARBA00022490"/>
    </source>
</evidence>
<evidence type="ECO:0000256" key="9">
    <source>
        <dbReference type="ARBA" id="ARBA00022691"/>
    </source>
</evidence>
<evidence type="ECO:0000256" key="2">
    <source>
        <dbReference type="ARBA" id="ARBA00005528"/>
    </source>
</evidence>
<comment type="subcellular location">
    <subcellularLocation>
        <location evidence="1 12">Cytoplasm</location>
    </subcellularLocation>
</comment>
<evidence type="ECO:0000256" key="10">
    <source>
        <dbReference type="ARBA" id="ARBA00025699"/>
    </source>
</evidence>
<keyword evidence="7 12" id="KW-0489">Methyltransferase</keyword>
<comment type="catalytic activity">
    <reaction evidence="11 12">
        <text>uridine(1498) in 16S rRNA + S-adenosyl-L-methionine = N(3)-methyluridine(1498) in 16S rRNA + S-adenosyl-L-homocysteine + H(+)</text>
        <dbReference type="Rhea" id="RHEA:42920"/>
        <dbReference type="Rhea" id="RHEA-COMP:10283"/>
        <dbReference type="Rhea" id="RHEA-COMP:10284"/>
        <dbReference type="ChEBI" id="CHEBI:15378"/>
        <dbReference type="ChEBI" id="CHEBI:57856"/>
        <dbReference type="ChEBI" id="CHEBI:59789"/>
        <dbReference type="ChEBI" id="CHEBI:65315"/>
        <dbReference type="ChEBI" id="CHEBI:74502"/>
        <dbReference type="EC" id="2.1.1.193"/>
    </reaction>
</comment>
<comment type="function">
    <text evidence="10 12">Specifically methylates the N3 position of the uracil ring of uridine 1498 (m3U1498) in 16S rRNA. Acts on the fully assembled 30S ribosomal subunit.</text>
</comment>
<evidence type="ECO:0000313" key="15">
    <source>
        <dbReference type="EMBL" id="RDI40188.1"/>
    </source>
</evidence>
<keyword evidence="6 12" id="KW-0698">rRNA processing</keyword>
<sequence length="247" mass="27060">MTSVTRIYQAIPLAKGTWVRLNEQASHHVGRVLRAKVGDNIILFNGEGGEYAGVISHIDRKSVDVELIDFAPKEAESPVNIYLAQGIARGEKMDFIVQKSVELGIKKIIPLVTERCNVRLDAAREAKRLAHWQSVVISACEQCGRNRLPDIMAPVSFDAWLPEAKADQCFVLSPHVSSRLSIATLSTPASIILLIGPEGGLSDREVERAEQYGFTSLNLGPRILRTETAGVAAITVLQCLYGDMINK</sequence>
<keyword evidence="5 12" id="KW-0963">Cytoplasm</keyword>
<comment type="similarity">
    <text evidence="2 12">Belongs to the RNA methyltransferase RsmE family.</text>
</comment>
<protein>
    <recommendedName>
        <fullName evidence="4 12">Ribosomal RNA small subunit methyltransferase E</fullName>
        <ecNumber evidence="3 12">2.1.1.193</ecNumber>
    </recommendedName>
</protein>
<dbReference type="SUPFAM" id="SSF88697">
    <property type="entry name" value="PUA domain-like"/>
    <property type="match status" value="1"/>
</dbReference>
<dbReference type="SUPFAM" id="SSF75217">
    <property type="entry name" value="alpha/beta knot"/>
    <property type="match status" value="1"/>
</dbReference>
<dbReference type="PANTHER" id="PTHR30027:SF3">
    <property type="entry name" value="16S RRNA (URACIL(1498)-N(3))-METHYLTRANSFERASE"/>
    <property type="match status" value="1"/>
</dbReference>
<feature type="domain" description="Ribosomal RNA small subunit methyltransferase E methyltransferase" evidence="13">
    <location>
        <begin position="76"/>
        <end position="238"/>
    </location>
</feature>
<proteinExistence type="inferred from homology"/>
<evidence type="ECO:0000256" key="4">
    <source>
        <dbReference type="ARBA" id="ARBA00013673"/>
    </source>
</evidence>
<dbReference type="PANTHER" id="PTHR30027">
    <property type="entry name" value="RIBOSOMAL RNA SMALL SUBUNIT METHYLTRANSFERASE E"/>
    <property type="match status" value="1"/>
</dbReference>
<dbReference type="PIRSF" id="PIRSF015601">
    <property type="entry name" value="MTase_slr0722"/>
    <property type="match status" value="1"/>
</dbReference>
<dbReference type="Pfam" id="PF20260">
    <property type="entry name" value="PUA_4"/>
    <property type="match status" value="1"/>
</dbReference>
<dbReference type="EMBL" id="QQAX01000023">
    <property type="protein sequence ID" value="RDI40188.1"/>
    <property type="molecule type" value="Genomic_DNA"/>
</dbReference>
<dbReference type="GO" id="GO:0070042">
    <property type="term" value="F:rRNA (uridine-N3-)-methyltransferase activity"/>
    <property type="evidence" value="ECO:0007669"/>
    <property type="project" value="TreeGrafter"/>
</dbReference>
<evidence type="ECO:0000256" key="6">
    <source>
        <dbReference type="ARBA" id="ARBA00022552"/>
    </source>
</evidence>
<evidence type="ECO:0000256" key="3">
    <source>
        <dbReference type="ARBA" id="ARBA00012328"/>
    </source>
</evidence>
<evidence type="ECO:0000256" key="7">
    <source>
        <dbReference type="ARBA" id="ARBA00022603"/>
    </source>
</evidence>
<name>A0A370G8R1_9COXI</name>
<organism evidence="15 16">
    <name type="scientific">Aquicella lusitana</name>
    <dbReference type="NCBI Taxonomy" id="254246"/>
    <lineage>
        <taxon>Bacteria</taxon>
        <taxon>Pseudomonadati</taxon>
        <taxon>Pseudomonadota</taxon>
        <taxon>Gammaproteobacteria</taxon>
        <taxon>Legionellales</taxon>
        <taxon>Coxiellaceae</taxon>
        <taxon>Aquicella</taxon>
    </lineage>
</organism>
<evidence type="ECO:0000256" key="1">
    <source>
        <dbReference type="ARBA" id="ARBA00004496"/>
    </source>
</evidence>
<dbReference type="InterPro" id="IPR046887">
    <property type="entry name" value="RsmE_PUA-like"/>
</dbReference>
<dbReference type="InterPro" id="IPR046886">
    <property type="entry name" value="RsmE_MTase_dom"/>
</dbReference>
<keyword evidence="8 12" id="KW-0808">Transferase</keyword>
<dbReference type="InterPro" id="IPR029028">
    <property type="entry name" value="Alpha/beta_knot_MTases"/>
</dbReference>
<gene>
    <name evidence="15" type="ORF">C8D86_12322</name>
</gene>
<dbReference type="Gene3D" id="2.40.240.20">
    <property type="entry name" value="Hypothetical PUA domain-like, domain 1"/>
    <property type="match status" value="1"/>
</dbReference>
<keyword evidence="9 12" id="KW-0949">S-adenosyl-L-methionine</keyword>
<evidence type="ECO:0000256" key="11">
    <source>
        <dbReference type="ARBA" id="ARBA00047944"/>
    </source>
</evidence>
<dbReference type="OrthoDB" id="9815641at2"/>
<evidence type="ECO:0000313" key="16">
    <source>
        <dbReference type="Proteomes" id="UP000254720"/>
    </source>
</evidence>
<reference evidence="15 16" key="1">
    <citation type="submission" date="2018-07" db="EMBL/GenBank/DDBJ databases">
        <title>Genomic Encyclopedia of Type Strains, Phase IV (KMG-IV): sequencing the most valuable type-strain genomes for metagenomic binning, comparative biology and taxonomic classification.</title>
        <authorList>
            <person name="Goeker M."/>
        </authorList>
    </citation>
    <scope>NUCLEOTIDE SEQUENCE [LARGE SCALE GENOMIC DNA]</scope>
    <source>
        <strain evidence="15 16">DSM 16500</strain>
    </source>
</reference>
<evidence type="ECO:0000256" key="8">
    <source>
        <dbReference type="ARBA" id="ARBA00022679"/>
    </source>
</evidence>
<evidence type="ECO:0000256" key="12">
    <source>
        <dbReference type="PIRNR" id="PIRNR015601"/>
    </source>
</evidence>
<accession>A0A370G8R1</accession>